<dbReference type="Proteomes" id="UP001596022">
    <property type="component" value="Unassembled WGS sequence"/>
</dbReference>
<keyword evidence="1" id="KW-0175">Coiled coil</keyword>
<proteinExistence type="predicted"/>
<organism evidence="2 3">
    <name type="scientific">Camelliibacillus cellulosilyticus</name>
    <dbReference type="NCBI Taxonomy" id="2174486"/>
    <lineage>
        <taxon>Bacteria</taxon>
        <taxon>Bacillati</taxon>
        <taxon>Bacillota</taxon>
        <taxon>Bacilli</taxon>
        <taxon>Bacillales</taxon>
        <taxon>Sporolactobacillaceae</taxon>
        <taxon>Camelliibacillus</taxon>
    </lineage>
</organism>
<dbReference type="RefSeq" id="WP_376847435.1">
    <property type="nucleotide sequence ID" value="NZ_JBHSFW010000019.1"/>
</dbReference>
<dbReference type="Gene3D" id="1.10.287.1490">
    <property type="match status" value="1"/>
</dbReference>
<sequence length="140" mass="16632">MADQLETLRRDYHNKESQLASHHQHIAMLNEKIARIEAIKKDFADFKSDMKEFRSKVSQIAQKDYDDWQGVLIQEYRTKIYDDLVFTALNTYIDKIDDNLDRLNDELMRLQNEIYSTEGIIGHIKEGLNWLKTKIENLLN</sequence>
<feature type="coiled-coil region" evidence="1">
    <location>
        <begin position="93"/>
        <end position="120"/>
    </location>
</feature>
<comment type="caution">
    <text evidence="2">The sequence shown here is derived from an EMBL/GenBank/DDBJ whole genome shotgun (WGS) entry which is preliminary data.</text>
</comment>
<protein>
    <submittedName>
        <fullName evidence="2">DUF5082 family protein</fullName>
    </submittedName>
</protein>
<keyword evidence="3" id="KW-1185">Reference proteome</keyword>
<reference evidence="3" key="1">
    <citation type="journal article" date="2019" name="Int. J. Syst. Evol. Microbiol.">
        <title>The Global Catalogue of Microorganisms (GCM) 10K type strain sequencing project: providing services to taxonomists for standard genome sequencing and annotation.</title>
        <authorList>
            <consortium name="The Broad Institute Genomics Platform"/>
            <consortium name="The Broad Institute Genome Sequencing Center for Infectious Disease"/>
            <person name="Wu L."/>
            <person name="Ma J."/>
        </authorList>
    </citation>
    <scope>NUCLEOTIDE SEQUENCE [LARGE SCALE GENOMIC DNA]</scope>
    <source>
        <strain evidence="3">CGMCC 1.16306</strain>
    </source>
</reference>
<name>A0ABV9GST0_9BACL</name>
<gene>
    <name evidence="2" type="ORF">ACFO4N_16605</name>
</gene>
<dbReference type="Pfam" id="PF16888">
    <property type="entry name" value="YwqH-like"/>
    <property type="match status" value="1"/>
</dbReference>
<dbReference type="EMBL" id="JBHSFW010000019">
    <property type="protein sequence ID" value="MFC4620325.1"/>
    <property type="molecule type" value="Genomic_DNA"/>
</dbReference>
<evidence type="ECO:0000313" key="2">
    <source>
        <dbReference type="EMBL" id="MFC4620325.1"/>
    </source>
</evidence>
<evidence type="ECO:0000256" key="1">
    <source>
        <dbReference type="SAM" id="Coils"/>
    </source>
</evidence>
<accession>A0ABV9GST0</accession>
<evidence type="ECO:0000313" key="3">
    <source>
        <dbReference type="Proteomes" id="UP001596022"/>
    </source>
</evidence>
<dbReference type="InterPro" id="IPR031681">
    <property type="entry name" value="YwqH-like"/>
</dbReference>